<dbReference type="RefSeq" id="WP_271223048.1">
    <property type="nucleotide sequence ID" value="NZ_BAAAVD010000059.1"/>
</dbReference>
<protein>
    <submittedName>
        <fullName evidence="2">Uncharacterized protein</fullName>
    </submittedName>
</protein>
<evidence type="ECO:0000256" key="1">
    <source>
        <dbReference type="SAM" id="MobiDB-lite"/>
    </source>
</evidence>
<reference evidence="2" key="2">
    <citation type="submission" date="2023-01" db="EMBL/GenBank/DDBJ databases">
        <authorList>
            <person name="Sun Q."/>
            <person name="Evtushenko L."/>
        </authorList>
    </citation>
    <scope>NUCLEOTIDE SEQUENCE</scope>
    <source>
        <strain evidence="2">VKM Ac-2007</strain>
    </source>
</reference>
<dbReference type="Proteomes" id="UP001143474">
    <property type="component" value="Unassembled WGS sequence"/>
</dbReference>
<accession>A0A9W6MIB6</accession>
<name>A0A9W6MIB6_9ACTN</name>
<feature type="compositionally biased region" description="Basic and acidic residues" evidence="1">
    <location>
        <begin position="55"/>
        <end position="73"/>
    </location>
</feature>
<organism evidence="2 3">
    <name type="scientific">Streptosporangium carneum</name>
    <dbReference type="NCBI Taxonomy" id="47481"/>
    <lineage>
        <taxon>Bacteria</taxon>
        <taxon>Bacillati</taxon>
        <taxon>Actinomycetota</taxon>
        <taxon>Actinomycetes</taxon>
        <taxon>Streptosporangiales</taxon>
        <taxon>Streptosporangiaceae</taxon>
        <taxon>Streptosporangium</taxon>
    </lineage>
</organism>
<sequence>MDEQTAGNVAAGRELARRLPWWTVWYGEHTRRFWAVPRAGHLSAAPHLEAATPQELEHAARRAEHAAAERESPPRGASPYGEPFYGEPFYGESSHVSPTRGDARHDGAPAGEAAPFCREARGGPPGTGNPPGRALRAPMAPGASR</sequence>
<evidence type="ECO:0000313" key="2">
    <source>
        <dbReference type="EMBL" id="GLK14818.1"/>
    </source>
</evidence>
<comment type="caution">
    <text evidence="2">The sequence shown here is derived from an EMBL/GenBank/DDBJ whole genome shotgun (WGS) entry which is preliminary data.</text>
</comment>
<gene>
    <name evidence="2" type="ORF">GCM10017600_82300</name>
</gene>
<dbReference type="AlphaFoldDB" id="A0A9W6MIB6"/>
<evidence type="ECO:0000313" key="3">
    <source>
        <dbReference type="Proteomes" id="UP001143474"/>
    </source>
</evidence>
<keyword evidence="3" id="KW-1185">Reference proteome</keyword>
<dbReference type="EMBL" id="BSEV01000037">
    <property type="protein sequence ID" value="GLK14818.1"/>
    <property type="molecule type" value="Genomic_DNA"/>
</dbReference>
<reference evidence="2" key="1">
    <citation type="journal article" date="2014" name="Int. J. Syst. Evol. Microbiol.">
        <title>Complete genome sequence of Corynebacterium casei LMG S-19264T (=DSM 44701T), isolated from a smear-ripened cheese.</title>
        <authorList>
            <consortium name="US DOE Joint Genome Institute (JGI-PGF)"/>
            <person name="Walter F."/>
            <person name="Albersmeier A."/>
            <person name="Kalinowski J."/>
            <person name="Ruckert C."/>
        </authorList>
    </citation>
    <scope>NUCLEOTIDE SEQUENCE</scope>
    <source>
        <strain evidence="2">VKM Ac-2007</strain>
    </source>
</reference>
<feature type="region of interest" description="Disordered" evidence="1">
    <location>
        <begin position="45"/>
        <end position="145"/>
    </location>
</feature>
<proteinExistence type="predicted"/>